<proteinExistence type="predicted"/>
<dbReference type="EMBL" id="LS974618">
    <property type="protein sequence ID" value="CAG7894606.1"/>
    <property type="molecule type" value="Genomic_DNA"/>
</dbReference>
<dbReference type="Proteomes" id="UP000694005">
    <property type="component" value="Chromosome A02"/>
</dbReference>
<protein>
    <submittedName>
        <fullName evidence="1">Uncharacterized protein</fullName>
    </submittedName>
</protein>
<reference evidence="1 2" key="1">
    <citation type="submission" date="2021-07" db="EMBL/GenBank/DDBJ databases">
        <authorList>
            <consortium name="Genoscope - CEA"/>
            <person name="William W."/>
        </authorList>
    </citation>
    <scope>NUCLEOTIDE SEQUENCE [LARGE SCALE GENOMIC DNA]</scope>
</reference>
<sequence>MVERRRLDFFSGFKFHGDLKTNDMATWNHPSSVLESMSSLQIFNWLRHVGRSQDRDICGCILNISMVDVQVESPSTEFPDDFYS</sequence>
<name>A0A8D9HAZ0_BRACM</name>
<evidence type="ECO:0000313" key="1">
    <source>
        <dbReference type="EMBL" id="CAG7894606.1"/>
    </source>
</evidence>
<accession>A0A8D9HAZ0</accession>
<organism evidence="1 2">
    <name type="scientific">Brassica campestris</name>
    <name type="common">Field mustard</name>
    <dbReference type="NCBI Taxonomy" id="3711"/>
    <lineage>
        <taxon>Eukaryota</taxon>
        <taxon>Viridiplantae</taxon>
        <taxon>Streptophyta</taxon>
        <taxon>Embryophyta</taxon>
        <taxon>Tracheophyta</taxon>
        <taxon>Spermatophyta</taxon>
        <taxon>Magnoliopsida</taxon>
        <taxon>eudicotyledons</taxon>
        <taxon>Gunneridae</taxon>
        <taxon>Pentapetalae</taxon>
        <taxon>rosids</taxon>
        <taxon>malvids</taxon>
        <taxon>Brassicales</taxon>
        <taxon>Brassicaceae</taxon>
        <taxon>Brassiceae</taxon>
        <taxon>Brassica</taxon>
    </lineage>
</organism>
<evidence type="ECO:0000313" key="2">
    <source>
        <dbReference type="Proteomes" id="UP000694005"/>
    </source>
</evidence>
<gene>
    <name evidence="1" type="ORF">BRAPAZ1V2_A02P35580.2</name>
</gene>
<dbReference type="Gramene" id="A02p35580.2_BraZ1">
    <property type="protein sequence ID" value="A02p35580.2_BraZ1.CDS"/>
    <property type="gene ID" value="A02g35580.2_BraZ1"/>
</dbReference>
<dbReference type="AlphaFoldDB" id="A0A8D9HAZ0"/>